<evidence type="ECO:0000313" key="1">
    <source>
        <dbReference type="EMBL" id="QFR55972.1"/>
    </source>
</evidence>
<organism evidence="1 2">
    <name type="scientific">Serratia phage Muldoon</name>
    <dbReference type="NCBI Taxonomy" id="2601678"/>
    <lineage>
        <taxon>Viruses</taxon>
        <taxon>Duplodnaviria</taxon>
        <taxon>Heunggongvirae</taxon>
        <taxon>Uroviricota</taxon>
        <taxon>Caudoviricetes</taxon>
        <taxon>Muldoonvirus</taxon>
        <taxon>Muldoonvirus muldoon</taxon>
    </lineage>
</organism>
<evidence type="ECO:0000313" key="2">
    <source>
        <dbReference type="Proteomes" id="UP000326777"/>
    </source>
</evidence>
<dbReference type="Proteomes" id="UP000326777">
    <property type="component" value="Genome"/>
</dbReference>
<proteinExistence type="predicted"/>
<protein>
    <submittedName>
        <fullName evidence="1">Uncharacterized protein</fullName>
    </submittedName>
</protein>
<keyword evidence="2" id="KW-1185">Reference proteome</keyword>
<dbReference type="EMBL" id="MN095771">
    <property type="protein sequence ID" value="QFR55972.1"/>
    <property type="molecule type" value="Genomic_DNA"/>
</dbReference>
<sequence length="85" mass="9762">MLKLNVDQATKIMDRYAELREEDRAIQSGQKAGRTVPAAQLQILYEAADLLEDHLRLAEELDIPKSEIVIFLPDDIVNRLQGWMK</sequence>
<name>A0A5P8PH05_9CAUD</name>
<reference evidence="2" key="1">
    <citation type="submission" date="2019-06" db="EMBL/GenBank/DDBJ databases">
        <title>Complete genome sequence of Serratia marcescens phage Muldoon.</title>
        <authorList>
            <person name="Campbell S."/>
            <person name="Atkinson C."/>
            <person name="Moreland R."/>
            <person name="Liu M."/>
            <person name="Ramsey J."/>
            <person name="Leavitt J."/>
        </authorList>
    </citation>
    <scope>NUCLEOTIDE SEQUENCE [LARGE SCALE GENOMIC DNA]</scope>
</reference>
<gene>
    <name evidence="1" type="ORF">CPT_Muldoon_015</name>
</gene>
<accession>A0A5P8PH05</accession>